<evidence type="ECO:0008006" key="6">
    <source>
        <dbReference type="Google" id="ProtNLM"/>
    </source>
</evidence>
<evidence type="ECO:0000313" key="5">
    <source>
        <dbReference type="Proteomes" id="UP000530234"/>
    </source>
</evidence>
<evidence type="ECO:0000313" key="4">
    <source>
        <dbReference type="EMBL" id="MBB0231876.1"/>
    </source>
</evidence>
<feature type="compositionally biased region" description="Low complexity" evidence="2">
    <location>
        <begin position="195"/>
        <end position="212"/>
    </location>
</feature>
<evidence type="ECO:0000256" key="1">
    <source>
        <dbReference type="SAM" id="Coils"/>
    </source>
</evidence>
<keyword evidence="3" id="KW-0812">Transmembrane</keyword>
<dbReference type="AlphaFoldDB" id="A0A7W3XYJ3"/>
<gene>
    <name evidence="4" type="ORF">FOE67_20830</name>
</gene>
<feature type="compositionally biased region" description="Basic and acidic residues" evidence="2">
    <location>
        <begin position="300"/>
        <end position="317"/>
    </location>
</feature>
<feature type="region of interest" description="Disordered" evidence="2">
    <location>
        <begin position="149"/>
        <end position="180"/>
    </location>
</feature>
<comment type="caution">
    <text evidence="4">The sequence shown here is derived from an EMBL/GenBank/DDBJ whole genome shotgun (WGS) entry which is preliminary data.</text>
</comment>
<feature type="coiled-coil region" evidence="1">
    <location>
        <begin position="85"/>
        <end position="133"/>
    </location>
</feature>
<name>A0A7W3XYJ3_9ACTN</name>
<keyword evidence="3" id="KW-1133">Transmembrane helix</keyword>
<organism evidence="4 5">
    <name type="scientific">Streptomyces calidiresistens</name>
    <dbReference type="NCBI Taxonomy" id="1485586"/>
    <lineage>
        <taxon>Bacteria</taxon>
        <taxon>Bacillati</taxon>
        <taxon>Actinomycetota</taxon>
        <taxon>Actinomycetes</taxon>
        <taxon>Kitasatosporales</taxon>
        <taxon>Streptomycetaceae</taxon>
        <taxon>Streptomyces</taxon>
    </lineage>
</organism>
<sequence>MARGRHRHAPLHRMAVPAGVGGFAALCAVTALFAGGAPTWLLRLLAVLAALAAVFGALLLRAWDSDAGRRVAKERAATAAVSWRLDEHQAELEEARELVTSLEEKVRAKRAELGRLRGEHADLLRRYARAEDDRARALEGRRRLALEAARPVPALEESGRDAGEGPDTGSRPGGAGEPSPELYRRALAALDSLARRTASPAAERATPAAGTDTPGGGSGSARERGRAGSRPKGFDFFGPGAAPRPRRMPGAPAAGSAASAGPTGDPGPTSDTTAGDAVATGSGSVRTDRGSEEGEPAGEAGERKAEATETAAEDGKTTAEAGAAEAGDVPEPDPARSPGPAAA</sequence>
<keyword evidence="1" id="KW-0175">Coiled coil</keyword>
<dbReference type="RefSeq" id="WP_182666430.1">
    <property type="nucleotide sequence ID" value="NZ_VKHS01000663.1"/>
</dbReference>
<keyword evidence="3" id="KW-0472">Membrane</keyword>
<feature type="region of interest" description="Disordered" evidence="2">
    <location>
        <begin position="195"/>
        <end position="343"/>
    </location>
</feature>
<reference evidence="5" key="1">
    <citation type="submission" date="2019-10" db="EMBL/GenBank/DDBJ databases">
        <title>Streptomyces sp. nov., a novel actinobacterium isolated from alkaline environment.</title>
        <authorList>
            <person name="Golinska P."/>
        </authorList>
    </citation>
    <scope>NUCLEOTIDE SEQUENCE [LARGE SCALE GENOMIC DNA]</scope>
    <source>
        <strain evidence="5">DSM 42108</strain>
    </source>
</reference>
<dbReference type="EMBL" id="VKHS01000663">
    <property type="protein sequence ID" value="MBB0231876.1"/>
    <property type="molecule type" value="Genomic_DNA"/>
</dbReference>
<accession>A0A7W3XYJ3</accession>
<feature type="transmembrane region" description="Helical" evidence="3">
    <location>
        <begin position="12"/>
        <end position="34"/>
    </location>
</feature>
<feature type="transmembrane region" description="Helical" evidence="3">
    <location>
        <begin position="40"/>
        <end position="60"/>
    </location>
</feature>
<proteinExistence type="predicted"/>
<protein>
    <recommendedName>
        <fullName evidence="6">Secreted protein</fullName>
    </recommendedName>
</protein>
<dbReference type="Proteomes" id="UP000530234">
    <property type="component" value="Unassembled WGS sequence"/>
</dbReference>
<keyword evidence="5" id="KW-1185">Reference proteome</keyword>
<feature type="compositionally biased region" description="Low complexity" evidence="2">
    <location>
        <begin position="238"/>
        <end position="276"/>
    </location>
</feature>
<evidence type="ECO:0000256" key="2">
    <source>
        <dbReference type="SAM" id="MobiDB-lite"/>
    </source>
</evidence>
<feature type="compositionally biased region" description="Low complexity" evidence="2">
    <location>
        <begin position="318"/>
        <end position="329"/>
    </location>
</feature>
<evidence type="ECO:0000256" key="3">
    <source>
        <dbReference type="SAM" id="Phobius"/>
    </source>
</evidence>